<dbReference type="Pfam" id="PF18766">
    <property type="entry name" value="SWI2_SNF2"/>
    <property type="match status" value="1"/>
</dbReference>
<dbReference type="GO" id="GO:0004386">
    <property type="term" value="F:helicase activity"/>
    <property type="evidence" value="ECO:0007669"/>
    <property type="project" value="UniProtKB-KW"/>
</dbReference>
<sequence length="1091" mass="127847">MNELDLQEKYLINFLCERTDGLRYREAKANTVSPSFFITEDLKLFISETSLNKVNYKKLLKKFSSEKELMDAFTAFLDDKIKSSMNMAVFFNTYKSVTFEGIKLHLFYPSGSVLKEDQRFEENIFTVVQELPYTYRHDGKQKYAFRPDLTFFINGIFFSYSELKSNWNSQTASKNGRHKVMKDYLSAAQEYLIVADKNDLSQSIRKNFLHIFEKAVHITATDLAETFVIRNLSSLFDEIKQAVNDGSYDFTDYEKKLLKEFKPYPVRIREASKIEKFEEVFRTLYDKKMIEKEILYYNFIERELIKKEGSKTKEYKHNDGKLISPRPKQKFGTDKVVSKIDEFLAHESDPEYFIKKLEKELQNKGLGTAQIQELINKRLKYQNNKNVYSLLLQYAAGFGKSNIIGWLALQLKDLRRGEEFIYDKVMLVVDRLQLRDQLDTKMHNMNIQKSMFIEASDRKSFIEALNSEKRIVVVNLQKFTGIDSILDSTAIERLSTLRIAFLIDEIHRSNSGTQHEEMISVFDELQSTFDNSKEYQKKHKKKNLIVGFTATPSDHTLARFGEFNKYAEAEKIWIPFDSYTMKEAIEDGYILNPIKGIVPVSAKMYFEVPENELEGFEGDTGYEYEEIPEGTNTGFGMDGKKYAIRKRKIYENPDRIDAISKFIVERLVSTVYHNIRGTAKAMLAAASIPAAIRYKKAISKYYAEIVENPKYDRFSEAPVYIIYSDSQEYASCSSLNGGINEERVLQNFKTSKNGIIIVVDKLQTGFDEQKLHTLFLDKEIRGINAIQTISRVNRTTKYKNDCKIIDFSYKNVNVKNIKDAFEHFSNVVVSDFDPLGDEEKLEMLYKDLRTDELFKKFFPIFSAYHTGDHDIKLIMQIEEGFDDFIRSQKVDAKKIKSKILKYFKIINLIEFVIELDAKYSESLFLEFWQRYNVIYNQINRTDEIIDDVEIYFDNRIGIVAPKEYEQKEKKKVVAEDRDNYGEGNKYRFNILKVIEKRNQEEEAIAELIADFEQKISQFFEFIKSDDNGKRLIAKINDTGSAFSQDEITADFSKLYRRFTIKNKQLGDFFLREIKDILYQLYDDFERDLKKQ</sequence>
<evidence type="ECO:0000313" key="3">
    <source>
        <dbReference type="Proteomes" id="UP000831460"/>
    </source>
</evidence>
<dbReference type="PANTHER" id="PTHR42927:SF1">
    <property type="entry name" value="HELICASE SUPERFAMILY 1 AND 2 DOMAIN-CONTAINING PROTEIN"/>
    <property type="match status" value="1"/>
</dbReference>
<keyword evidence="2" id="KW-0347">Helicase</keyword>
<dbReference type="EMBL" id="CP094532">
    <property type="protein sequence ID" value="UOE42138.1"/>
    <property type="molecule type" value="Genomic_DNA"/>
</dbReference>
<reference evidence="2 3" key="1">
    <citation type="submission" date="2022-03" db="EMBL/GenBank/DDBJ databases">
        <title>Chryseobacterium sp. isolated from particulate matters in swine house.</title>
        <authorList>
            <person name="Won M."/>
            <person name="Kim S.-J."/>
            <person name="Kwon S.-W."/>
        </authorList>
    </citation>
    <scope>NUCLEOTIDE SEQUENCE [LARGE SCALE GENOMIC DNA]</scope>
    <source>
        <strain evidence="2 3">SC2-2</strain>
    </source>
</reference>
<dbReference type="InterPro" id="IPR055180">
    <property type="entry name" value="HsdR_RecA-like_helicase_dom_2"/>
</dbReference>
<protein>
    <submittedName>
        <fullName evidence="2">DEAD/DEAH box helicase family protein</fullName>
    </submittedName>
</protein>
<name>A0ABY4BSG1_9FLAO</name>
<keyword evidence="2" id="KW-0547">Nucleotide-binding</keyword>
<gene>
    <name evidence="2" type="ORF">MTP09_05745</name>
</gene>
<keyword evidence="2" id="KW-0378">Hydrolase</keyword>
<dbReference type="RefSeq" id="WP_243551093.1">
    <property type="nucleotide sequence ID" value="NZ_CP094532.1"/>
</dbReference>
<dbReference type="PANTHER" id="PTHR42927">
    <property type="entry name" value="HELICASE SUPERFAMILY 1 AND 2 DOMAIN-CONTAINING PROTEIN"/>
    <property type="match status" value="1"/>
</dbReference>
<dbReference type="Pfam" id="PF22679">
    <property type="entry name" value="T1R_D3-like"/>
    <property type="match status" value="1"/>
</dbReference>
<dbReference type="Proteomes" id="UP000831460">
    <property type="component" value="Chromosome"/>
</dbReference>
<organism evidence="2 3">
    <name type="scientific">Chryseobacterium suipulveris</name>
    <dbReference type="NCBI Taxonomy" id="2929800"/>
    <lineage>
        <taxon>Bacteria</taxon>
        <taxon>Pseudomonadati</taxon>
        <taxon>Bacteroidota</taxon>
        <taxon>Flavobacteriia</taxon>
        <taxon>Flavobacteriales</taxon>
        <taxon>Weeksellaceae</taxon>
        <taxon>Chryseobacterium group</taxon>
        <taxon>Chryseobacterium</taxon>
    </lineage>
</organism>
<dbReference type="InterPro" id="IPR040980">
    <property type="entry name" value="SWI2_SNF2"/>
</dbReference>
<dbReference type="Gene3D" id="3.40.50.300">
    <property type="entry name" value="P-loop containing nucleotide triphosphate hydrolases"/>
    <property type="match status" value="2"/>
</dbReference>
<dbReference type="InterPro" id="IPR014001">
    <property type="entry name" value="Helicase_ATP-bd"/>
</dbReference>
<keyword evidence="2" id="KW-0067">ATP-binding</keyword>
<evidence type="ECO:0000313" key="2">
    <source>
        <dbReference type="EMBL" id="UOE42138.1"/>
    </source>
</evidence>
<keyword evidence="3" id="KW-1185">Reference proteome</keyword>
<feature type="domain" description="Helicase ATP-binding" evidence="1">
    <location>
        <begin position="321"/>
        <end position="579"/>
    </location>
</feature>
<dbReference type="SUPFAM" id="SSF52540">
    <property type="entry name" value="P-loop containing nucleoside triphosphate hydrolases"/>
    <property type="match status" value="2"/>
</dbReference>
<dbReference type="InterPro" id="IPR027417">
    <property type="entry name" value="P-loop_NTPase"/>
</dbReference>
<accession>A0ABY4BSG1</accession>
<proteinExistence type="predicted"/>
<evidence type="ECO:0000259" key="1">
    <source>
        <dbReference type="SMART" id="SM00487"/>
    </source>
</evidence>
<dbReference type="SMART" id="SM00487">
    <property type="entry name" value="DEXDc"/>
    <property type="match status" value="1"/>
</dbReference>